<dbReference type="Proteomes" id="UP001231189">
    <property type="component" value="Unassembled WGS sequence"/>
</dbReference>
<dbReference type="GO" id="GO:0016020">
    <property type="term" value="C:membrane"/>
    <property type="evidence" value="ECO:0007669"/>
    <property type="project" value="TreeGrafter"/>
</dbReference>
<keyword evidence="2" id="KW-0479">Metal-binding</keyword>
<name>A0AAD8VWK4_LOLMU</name>
<proteinExistence type="inferred from homology"/>
<evidence type="ECO:0000256" key="3">
    <source>
        <dbReference type="ARBA" id="ARBA00022801"/>
    </source>
</evidence>
<organism evidence="8 9">
    <name type="scientific">Lolium multiflorum</name>
    <name type="common">Italian ryegrass</name>
    <name type="synonym">Lolium perenne subsp. multiflorum</name>
    <dbReference type="NCBI Taxonomy" id="4521"/>
    <lineage>
        <taxon>Eukaryota</taxon>
        <taxon>Viridiplantae</taxon>
        <taxon>Streptophyta</taxon>
        <taxon>Embryophyta</taxon>
        <taxon>Tracheophyta</taxon>
        <taxon>Spermatophyta</taxon>
        <taxon>Magnoliopsida</taxon>
        <taxon>Liliopsida</taxon>
        <taxon>Poales</taxon>
        <taxon>Poaceae</taxon>
        <taxon>BOP clade</taxon>
        <taxon>Pooideae</taxon>
        <taxon>Poodae</taxon>
        <taxon>Poeae</taxon>
        <taxon>Poeae Chloroplast Group 2 (Poeae type)</taxon>
        <taxon>Loliodinae</taxon>
        <taxon>Loliinae</taxon>
        <taxon>Lolium</taxon>
    </lineage>
</organism>
<comment type="cofactor">
    <cofactor evidence="6">
        <name>Zn(2+)</name>
        <dbReference type="ChEBI" id="CHEBI:29105"/>
    </cofactor>
    <text evidence="6">Binds 1 zinc ion per subunit.</text>
</comment>
<dbReference type="GO" id="GO:0046872">
    <property type="term" value="F:metal ion binding"/>
    <property type="evidence" value="ECO:0007669"/>
    <property type="project" value="UniProtKB-KW"/>
</dbReference>
<dbReference type="InterPro" id="IPR001915">
    <property type="entry name" value="Peptidase_M48"/>
</dbReference>
<dbReference type="PANTHER" id="PTHR22726">
    <property type="entry name" value="METALLOENDOPEPTIDASE OMA1"/>
    <property type="match status" value="1"/>
</dbReference>
<keyword evidence="5 6" id="KW-0482">Metalloprotease</keyword>
<dbReference type="CDD" id="cd07331">
    <property type="entry name" value="M48C_Oma1_like"/>
    <property type="match status" value="1"/>
</dbReference>
<evidence type="ECO:0000256" key="1">
    <source>
        <dbReference type="ARBA" id="ARBA00022670"/>
    </source>
</evidence>
<gene>
    <name evidence="8" type="ORF">QYE76_025005</name>
</gene>
<evidence type="ECO:0000313" key="8">
    <source>
        <dbReference type="EMBL" id="KAK1619488.1"/>
    </source>
</evidence>
<evidence type="ECO:0000256" key="2">
    <source>
        <dbReference type="ARBA" id="ARBA00022723"/>
    </source>
</evidence>
<keyword evidence="9" id="KW-1185">Reference proteome</keyword>
<dbReference type="Pfam" id="PF01435">
    <property type="entry name" value="Peptidase_M48"/>
    <property type="match status" value="1"/>
</dbReference>
<dbReference type="InterPro" id="IPR051156">
    <property type="entry name" value="Mito/Outer_Membr_Metalloprot"/>
</dbReference>
<keyword evidence="4 6" id="KW-0862">Zinc</keyword>
<comment type="caution">
    <text evidence="8">The sequence shown here is derived from an EMBL/GenBank/DDBJ whole genome shotgun (WGS) entry which is preliminary data.</text>
</comment>
<keyword evidence="3 6" id="KW-0378">Hydrolase</keyword>
<comment type="similarity">
    <text evidence="6">Belongs to the peptidase M48 family.</text>
</comment>
<dbReference type="EMBL" id="JAUUTY010000006">
    <property type="protein sequence ID" value="KAK1619488.1"/>
    <property type="molecule type" value="Genomic_DNA"/>
</dbReference>
<dbReference type="GO" id="GO:0051603">
    <property type="term" value="P:proteolysis involved in protein catabolic process"/>
    <property type="evidence" value="ECO:0007669"/>
    <property type="project" value="TreeGrafter"/>
</dbReference>
<evidence type="ECO:0000256" key="5">
    <source>
        <dbReference type="ARBA" id="ARBA00023049"/>
    </source>
</evidence>
<protein>
    <recommendedName>
        <fullName evidence="7">Peptidase M48 domain-containing protein</fullName>
    </recommendedName>
</protein>
<dbReference type="Gene3D" id="3.30.2010.10">
    <property type="entry name" value="Metalloproteases ('zincins'), catalytic domain"/>
    <property type="match status" value="1"/>
</dbReference>
<evidence type="ECO:0000256" key="4">
    <source>
        <dbReference type="ARBA" id="ARBA00022833"/>
    </source>
</evidence>
<accession>A0AAD8VWK4</accession>
<reference evidence="8" key="1">
    <citation type="submission" date="2023-07" db="EMBL/GenBank/DDBJ databases">
        <title>A chromosome-level genome assembly of Lolium multiflorum.</title>
        <authorList>
            <person name="Chen Y."/>
            <person name="Copetti D."/>
            <person name="Kolliker R."/>
            <person name="Studer B."/>
        </authorList>
    </citation>
    <scope>NUCLEOTIDE SEQUENCE</scope>
    <source>
        <strain evidence="8">02402/16</strain>
        <tissue evidence="8">Leaf</tissue>
    </source>
</reference>
<evidence type="ECO:0000313" key="9">
    <source>
        <dbReference type="Proteomes" id="UP001231189"/>
    </source>
</evidence>
<evidence type="ECO:0000256" key="6">
    <source>
        <dbReference type="RuleBase" id="RU003983"/>
    </source>
</evidence>
<dbReference type="PANTHER" id="PTHR22726:SF1">
    <property type="entry name" value="METALLOENDOPEPTIDASE OMA1, MITOCHONDRIAL"/>
    <property type="match status" value="1"/>
</dbReference>
<evidence type="ECO:0000259" key="7">
    <source>
        <dbReference type="Pfam" id="PF01435"/>
    </source>
</evidence>
<keyword evidence="1 6" id="KW-0645">Protease</keyword>
<feature type="domain" description="Peptidase M48" evidence="7">
    <location>
        <begin position="106"/>
        <end position="267"/>
    </location>
</feature>
<sequence length="292" mass="33051">MIPFTRRRGGPEWYQDKRVIKAAACLSGCAVITLCCGRFETVPYSNRRHFIVLPPLAEGFLGKCFFARSKIELASKILPPEHPDSVRVRKITMDIVRAAERGLAGHLDRLDWEVIVVKDKLVNASCLPGGKIIVYTGLLEQMEMDAEVATVLGHEVGHAIARHVAENITKFMWFVVLKIVFLQFIDLEEEDELIDGMWKVLFQLPFSRRMEMEADHIGIMLLAAAGFDPQIAPTVYEKMGKITGSDSELQNYISTHPSCKNRAQILSQDRVMQEAMELYRKARADKDFLLKG</sequence>
<dbReference type="AlphaFoldDB" id="A0AAD8VWK4"/>
<dbReference type="GO" id="GO:0004222">
    <property type="term" value="F:metalloendopeptidase activity"/>
    <property type="evidence" value="ECO:0007669"/>
    <property type="project" value="InterPro"/>
</dbReference>